<dbReference type="Proteomes" id="UP000824890">
    <property type="component" value="Unassembled WGS sequence"/>
</dbReference>
<protein>
    <submittedName>
        <fullName evidence="1">Uncharacterized protein</fullName>
    </submittedName>
</protein>
<keyword evidence="2" id="KW-1185">Reference proteome</keyword>
<evidence type="ECO:0000313" key="1">
    <source>
        <dbReference type="EMBL" id="KAH0930747.1"/>
    </source>
</evidence>
<reference evidence="1 2" key="1">
    <citation type="submission" date="2021-05" db="EMBL/GenBank/DDBJ databases">
        <title>Genome Assembly of Synthetic Allotetraploid Brassica napus Reveals Homoeologous Exchanges between Subgenomes.</title>
        <authorList>
            <person name="Davis J.T."/>
        </authorList>
    </citation>
    <scope>NUCLEOTIDE SEQUENCE [LARGE SCALE GENOMIC DNA]</scope>
    <source>
        <strain evidence="2">cv. Da-Ae</strain>
        <tissue evidence="1">Seedling</tissue>
    </source>
</reference>
<comment type="caution">
    <text evidence="1">The sequence shown here is derived from an EMBL/GenBank/DDBJ whole genome shotgun (WGS) entry which is preliminary data.</text>
</comment>
<evidence type="ECO:0000313" key="2">
    <source>
        <dbReference type="Proteomes" id="UP000824890"/>
    </source>
</evidence>
<organism evidence="1 2">
    <name type="scientific">Brassica napus</name>
    <name type="common">Rape</name>
    <dbReference type="NCBI Taxonomy" id="3708"/>
    <lineage>
        <taxon>Eukaryota</taxon>
        <taxon>Viridiplantae</taxon>
        <taxon>Streptophyta</taxon>
        <taxon>Embryophyta</taxon>
        <taxon>Tracheophyta</taxon>
        <taxon>Spermatophyta</taxon>
        <taxon>Magnoliopsida</taxon>
        <taxon>eudicotyledons</taxon>
        <taxon>Gunneridae</taxon>
        <taxon>Pentapetalae</taxon>
        <taxon>rosids</taxon>
        <taxon>malvids</taxon>
        <taxon>Brassicales</taxon>
        <taxon>Brassicaceae</taxon>
        <taxon>Brassiceae</taxon>
        <taxon>Brassica</taxon>
    </lineage>
</organism>
<gene>
    <name evidence="1" type="ORF">HID58_016474</name>
</gene>
<sequence length="528" mass="59355">MQERKDMRVTLRCAESLQPQLHRSSILLLKQLFSPMTMVVIVSLPSATSSVAISSTSRSASASAFFDVVRSPLSTAYRVRQGRTFSSSSSTTNPIDNKGKRSVINTVNNLSNMLAWFTAGYVFKFGWEASALYKSKRKSDKLWEEYRRELKRYHEERAYRVRQGRTFSSSSTTNPINYKGDISIYEYLFSRGLVSFIGFGVASCITGDSVSKFDEELKAIDKDAVDFLEKRGKLPPGSLDAIGTYSKHAYRVRQGRTFSSSSSSAPNPIDDKGGISIYEWLLPRGFATLTGFVVASYFTGDSASKFDEMVKEYNKDAAEFLEKRGKLPPSWVDSAYRVRQGRTFSSSSSSSAPNPIDDKGKRSVITPVWESVNRLAPWFIGGYVFKFGLEISALMKSKLKSIELHEEYLREFERYHQEKVKVELLSTHAAIDVANNHLESCLFIGRVQCRCLHGKTNLQPPKASASLIAHRSYALEVTFIPNEHICYCCDGVSCIKIHPLLSNYLKQKTISSSLARRTFSKVELRACE</sequence>
<proteinExistence type="predicted"/>
<name>A0ABQ8DN09_BRANA</name>
<dbReference type="EMBL" id="JAGKQM010000004">
    <property type="protein sequence ID" value="KAH0930747.1"/>
    <property type="molecule type" value="Genomic_DNA"/>
</dbReference>
<accession>A0ABQ8DN09</accession>